<name>A0A822VF15_AGRTU</name>
<proteinExistence type="predicted"/>
<comment type="caution">
    <text evidence="1">The sequence shown here is derived from an EMBL/GenBank/DDBJ whole genome shotgun (WGS) entry which is preliminary data.</text>
</comment>
<dbReference type="EMBL" id="FCNL01000042">
    <property type="protein sequence ID" value="CVI25376.1"/>
    <property type="molecule type" value="Genomic_DNA"/>
</dbReference>
<evidence type="ECO:0000313" key="2">
    <source>
        <dbReference type="Proteomes" id="UP000192074"/>
    </source>
</evidence>
<dbReference type="Proteomes" id="UP000192074">
    <property type="component" value="Unassembled WGS sequence"/>
</dbReference>
<dbReference type="InterPro" id="IPR036005">
    <property type="entry name" value="Creatinase/aminopeptidase-like"/>
</dbReference>
<sequence>MGLHQFQLSLYKPGISMQTLRSEINSYKTAREYEPEVEIGRYHVAGDMTSELRGLGISTVDRPQIQLNWEDLVLAPGMAFTSMPTILSGSSMAKFYEMVFVTEGAAYVPQPYPSELFTL</sequence>
<protein>
    <submittedName>
        <fullName evidence="1">Uncharacterized protein</fullName>
    </submittedName>
</protein>
<accession>A0A822VF15</accession>
<gene>
    <name evidence="1" type="ORF">AGR4A_pAt30191</name>
</gene>
<evidence type="ECO:0000313" key="1">
    <source>
        <dbReference type="EMBL" id="CVI25376.1"/>
    </source>
</evidence>
<reference evidence="1 2" key="1">
    <citation type="submission" date="2016-01" db="EMBL/GenBank/DDBJ databases">
        <authorList>
            <person name="Regsiter A."/>
            <person name="william w."/>
        </authorList>
    </citation>
    <scope>NUCLEOTIDE SEQUENCE [LARGE SCALE GENOMIC DNA]</scope>
    <source>
        <strain evidence="1 2">B6</strain>
    </source>
</reference>
<organism evidence="1 2">
    <name type="scientific">Agrobacterium tumefaciens str. B6</name>
    <dbReference type="NCBI Taxonomy" id="1183423"/>
    <lineage>
        <taxon>Bacteria</taxon>
        <taxon>Pseudomonadati</taxon>
        <taxon>Pseudomonadota</taxon>
        <taxon>Alphaproteobacteria</taxon>
        <taxon>Hyphomicrobiales</taxon>
        <taxon>Rhizobiaceae</taxon>
        <taxon>Rhizobium/Agrobacterium group</taxon>
        <taxon>Agrobacterium</taxon>
        <taxon>Agrobacterium tumefaciens complex</taxon>
    </lineage>
</organism>
<dbReference type="AlphaFoldDB" id="A0A822VF15"/>
<dbReference type="RefSeq" id="WP_080868890.1">
    <property type="nucleotide sequence ID" value="NZ_LT009760.1"/>
</dbReference>
<dbReference type="SUPFAM" id="SSF55920">
    <property type="entry name" value="Creatinase/aminopeptidase"/>
    <property type="match status" value="1"/>
</dbReference>